<protein>
    <submittedName>
        <fullName evidence="1">Uncharacterized protein</fullName>
    </submittedName>
</protein>
<accession>A0ABQ9X2F6</accession>
<comment type="caution">
    <text evidence="1">The sequence shown here is derived from an EMBL/GenBank/DDBJ whole genome shotgun (WGS) entry which is preliminary data.</text>
</comment>
<reference evidence="1 2" key="1">
    <citation type="journal article" date="2022" name="bioRxiv">
        <title>Genomics of Preaxostyla Flagellates Illuminates Evolutionary Transitions and the Path Towards Mitochondrial Loss.</title>
        <authorList>
            <person name="Novak L.V.F."/>
            <person name="Treitli S.C."/>
            <person name="Pyrih J."/>
            <person name="Halakuc P."/>
            <person name="Pipaliya S.V."/>
            <person name="Vacek V."/>
            <person name="Brzon O."/>
            <person name="Soukal P."/>
            <person name="Eme L."/>
            <person name="Dacks J.B."/>
            <person name="Karnkowska A."/>
            <person name="Elias M."/>
            <person name="Hampl V."/>
        </authorList>
    </citation>
    <scope>NUCLEOTIDE SEQUENCE [LARGE SCALE GENOMIC DNA]</scope>
    <source>
        <strain evidence="1">NAU3</strain>
        <tissue evidence="1">Gut</tissue>
    </source>
</reference>
<proteinExistence type="predicted"/>
<sequence>MASSFRTPNADALTVTLTAKGSKHYTLKCEIGAAAETGGVTLPVKFTPPGASAVAVDISVEIAEGAKVKEVDIEIVTEAATGKLVAGTKYTISCDGYTPSMTEFTPVFNYPALTVTLKAISKTKYSLKCEVPANVEEETTIPIKFTAGTTVLAPEVKIAAASKSKEVEIEVVTTAADGKFLAGTEYTISCEEYTPSQTTFKPLDNSILTGSSKLAPPAEGKKADGAVDKVTLTLVNALLPATLPDGAKNTLKLAAEAPAASNTDYTLDKSEKFVWTPADGSLAVEYLFNDCKIAKGSTVKATLAITDDLTFTEQAITYAEGAKSVASVVAALFAVLALVF</sequence>
<evidence type="ECO:0000313" key="2">
    <source>
        <dbReference type="Proteomes" id="UP001281761"/>
    </source>
</evidence>
<evidence type="ECO:0000313" key="1">
    <source>
        <dbReference type="EMBL" id="KAK2945962.1"/>
    </source>
</evidence>
<gene>
    <name evidence="1" type="ORF">BLNAU_19106</name>
</gene>
<name>A0ABQ9X2F6_9EUKA</name>
<dbReference type="Proteomes" id="UP001281761">
    <property type="component" value="Unassembled WGS sequence"/>
</dbReference>
<organism evidence="1 2">
    <name type="scientific">Blattamonas nauphoetae</name>
    <dbReference type="NCBI Taxonomy" id="2049346"/>
    <lineage>
        <taxon>Eukaryota</taxon>
        <taxon>Metamonada</taxon>
        <taxon>Preaxostyla</taxon>
        <taxon>Oxymonadida</taxon>
        <taxon>Blattamonas</taxon>
    </lineage>
</organism>
<dbReference type="EMBL" id="JARBJD010000242">
    <property type="protein sequence ID" value="KAK2945962.1"/>
    <property type="molecule type" value="Genomic_DNA"/>
</dbReference>
<keyword evidence="2" id="KW-1185">Reference proteome</keyword>